<evidence type="ECO:0000256" key="2">
    <source>
        <dbReference type="ARBA" id="ARBA00022606"/>
    </source>
</evidence>
<evidence type="ECO:0000256" key="8">
    <source>
        <dbReference type="ARBA" id="ARBA00023224"/>
    </source>
</evidence>
<evidence type="ECO:0000256" key="6">
    <source>
        <dbReference type="ARBA" id="ARBA00023136"/>
    </source>
</evidence>
<keyword evidence="6 9" id="KW-0472">Membrane</keyword>
<dbReference type="GO" id="GO:0004984">
    <property type="term" value="F:olfactory receptor activity"/>
    <property type="evidence" value="ECO:0007669"/>
    <property type="project" value="InterPro"/>
</dbReference>
<comment type="subcellular location">
    <subcellularLocation>
        <location evidence="1">Membrane</location>
        <topology evidence="1">Multi-pass membrane protein</topology>
    </subcellularLocation>
</comment>
<keyword evidence="3 9" id="KW-0812">Transmembrane</keyword>
<feature type="transmembrane region" description="Helical" evidence="9">
    <location>
        <begin position="82"/>
        <end position="102"/>
    </location>
</feature>
<dbReference type="GO" id="GO:0005549">
    <property type="term" value="F:odorant binding"/>
    <property type="evidence" value="ECO:0007669"/>
    <property type="project" value="InterPro"/>
</dbReference>
<organism evidence="10 11">
    <name type="scientific">Pseudolycoriella hygida</name>
    <dbReference type="NCBI Taxonomy" id="35572"/>
    <lineage>
        <taxon>Eukaryota</taxon>
        <taxon>Metazoa</taxon>
        <taxon>Ecdysozoa</taxon>
        <taxon>Arthropoda</taxon>
        <taxon>Hexapoda</taxon>
        <taxon>Insecta</taxon>
        <taxon>Pterygota</taxon>
        <taxon>Neoptera</taxon>
        <taxon>Endopterygota</taxon>
        <taxon>Diptera</taxon>
        <taxon>Nematocera</taxon>
        <taxon>Sciaroidea</taxon>
        <taxon>Sciaridae</taxon>
        <taxon>Pseudolycoriella</taxon>
    </lineage>
</organism>
<dbReference type="GO" id="GO:0007165">
    <property type="term" value="P:signal transduction"/>
    <property type="evidence" value="ECO:0007669"/>
    <property type="project" value="UniProtKB-KW"/>
</dbReference>
<evidence type="ECO:0000256" key="1">
    <source>
        <dbReference type="ARBA" id="ARBA00004141"/>
    </source>
</evidence>
<evidence type="ECO:0000256" key="9">
    <source>
        <dbReference type="SAM" id="Phobius"/>
    </source>
</evidence>
<dbReference type="InterPro" id="IPR004117">
    <property type="entry name" value="7tm6_olfct_rcpt"/>
</dbReference>
<dbReference type="GO" id="GO:0005886">
    <property type="term" value="C:plasma membrane"/>
    <property type="evidence" value="ECO:0007669"/>
    <property type="project" value="TreeGrafter"/>
</dbReference>
<keyword evidence="11" id="KW-1185">Reference proteome</keyword>
<keyword evidence="4" id="KW-0552">Olfaction</keyword>
<dbReference type="OrthoDB" id="6617147at2759"/>
<accession>A0A9Q0MQJ9</accession>
<keyword evidence="5 9" id="KW-1133">Transmembrane helix</keyword>
<evidence type="ECO:0000256" key="7">
    <source>
        <dbReference type="ARBA" id="ARBA00023170"/>
    </source>
</evidence>
<feature type="transmembrane region" description="Helical" evidence="9">
    <location>
        <begin position="55"/>
        <end position="76"/>
    </location>
</feature>
<reference evidence="10" key="1">
    <citation type="submission" date="2022-07" db="EMBL/GenBank/DDBJ databases">
        <authorList>
            <person name="Trinca V."/>
            <person name="Uliana J.V.C."/>
            <person name="Torres T.T."/>
            <person name="Ward R.J."/>
            <person name="Monesi N."/>
        </authorList>
    </citation>
    <scope>NUCLEOTIDE SEQUENCE</scope>
    <source>
        <strain evidence="10">HSMRA1968</strain>
        <tissue evidence="10">Whole embryos</tissue>
    </source>
</reference>
<keyword evidence="2" id="KW-0716">Sensory transduction</keyword>
<proteinExistence type="predicted"/>
<evidence type="ECO:0000313" key="11">
    <source>
        <dbReference type="Proteomes" id="UP001151699"/>
    </source>
</evidence>
<dbReference type="Proteomes" id="UP001151699">
    <property type="component" value="Chromosome C"/>
</dbReference>
<dbReference type="PANTHER" id="PTHR21137">
    <property type="entry name" value="ODORANT RECEPTOR"/>
    <property type="match status" value="1"/>
</dbReference>
<dbReference type="Pfam" id="PF02949">
    <property type="entry name" value="7tm_6"/>
    <property type="match status" value="1"/>
</dbReference>
<evidence type="ECO:0000256" key="5">
    <source>
        <dbReference type="ARBA" id="ARBA00022989"/>
    </source>
</evidence>
<sequence>SGAFSAINVLVLKSTATTRDVPFEHHLQLKLREAISDHFEIIRISDNLATIEQGIIFSQFFGVLFSLSTIAFQVVIAKGEQLFFFIGPTVVILCQLFLYCYYGQRITDQACRLSDSVYQLKWYNYPTKFQKYFQLIMLRSQNSFFFSGMGFVYCSLESFTDVIFD</sequence>
<gene>
    <name evidence="10" type="primary">Or45b_0</name>
    <name evidence="10" type="ORF">Bhyg_14759</name>
</gene>
<feature type="non-terminal residue" evidence="10">
    <location>
        <position position="165"/>
    </location>
</feature>
<feature type="non-terminal residue" evidence="10">
    <location>
        <position position="1"/>
    </location>
</feature>
<comment type="caution">
    <text evidence="10">The sequence shown here is derived from an EMBL/GenBank/DDBJ whole genome shotgun (WGS) entry which is preliminary data.</text>
</comment>
<protein>
    <submittedName>
        <fullName evidence="10">Odorant receptor 45b</fullName>
    </submittedName>
</protein>
<name>A0A9Q0MQJ9_9DIPT</name>
<dbReference type="PANTHER" id="PTHR21137:SF43">
    <property type="entry name" value="ODORANT RECEPTOR 47A-RELATED"/>
    <property type="match status" value="1"/>
</dbReference>
<evidence type="ECO:0000313" key="10">
    <source>
        <dbReference type="EMBL" id="KAJ6636171.1"/>
    </source>
</evidence>
<evidence type="ECO:0000256" key="3">
    <source>
        <dbReference type="ARBA" id="ARBA00022692"/>
    </source>
</evidence>
<evidence type="ECO:0000256" key="4">
    <source>
        <dbReference type="ARBA" id="ARBA00022725"/>
    </source>
</evidence>
<keyword evidence="8" id="KW-0807">Transducer</keyword>
<keyword evidence="7 10" id="KW-0675">Receptor</keyword>
<dbReference type="EMBL" id="WJQU01000004">
    <property type="protein sequence ID" value="KAJ6636171.1"/>
    <property type="molecule type" value="Genomic_DNA"/>
</dbReference>
<dbReference type="AlphaFoldDB" id="A0A9Q0MQJ9"/>